<reference evidence="2 3" key="1">
    <citation type="submission" date="2016-02" db="EMBL/GenBank/DDBJ databases">
        <title>Ulvibacter sp. LPB0005, isolated from Thais luteostoma.</title>
        <authorList>
            <person name="Shin S.-K."/>
            <person name="Yi H."/>
        </authorList>
    </citation>
    <scope>NUCLEOTIDE SEQUENCE [LARGE SCALE GENOMIC DNA]</scope>
    <source>
        <strain evidence="2 3">LPB0005</strain>
    </source>
</reference>
<evidence type="ECO:0000313" key="3">
    <source>
        <dbReference type="Proteomes" id="UP000077013"/>
    </source>
</evidence>
<dbReference type="InterPro" id="IPR036249">
    <property type="entry name" value="Thioredoxin-like_sf"/>
</dbReference>
<dbReference type="EMBL" id="LRXL01000012">
    <property type="protein sequence ID" value="OAB81533.1"/>
    <property type="molecule type" value="Genomic_DNA"/>
</dbReference>
<dbReference type="RefSeq" id="WP_068588869.1">
    <property type="nucleotide sequence ID" value="NZ_LRXL01000012.1"/>
</dbReference>
<dbReference type="InterPro" id="IPR002109">
    <property type="entry name" value="Glutaredoxin"/>
</dbReference>
<organism evidence="2 3">
    <name type="scientific">Cochleicola gelatinilyticus</name>
    <dbReference type="NCBI Taxonomy" id="1763537"/>
    <lineage>
        <taxon>Bacteria</taxon>
        <taxon>Pseudomonadati</taxon>
        <taxon>Bacteroidota</taxon>
        <taxon>Flavobacteriia</taxon>
        <taxon>Flavobacteriales</taxon>
        <taxon>Flavobacteriaceae</taxon>
        <taxon>Cochleicola</taxon>
    </lineage>
</organism>
<dbReference type="SUPFAM" id="SSF52833">
    <property type="entry name" value="Thioredoxin-like"/>
    <property type="match status" value="1"/>
</dbReference>
<feature type="domain" description="Glutaredoxin" evidence="1">
    <location>
        <begin position="123"/>
        <end position="186"/>
    </location>
</feature>
<dbReference type="Pfam" id="PF00462">
    <property type="entry name" value="Glutaredoxin"/>
    <property type="match status" value="1"/>
</dbReference>
<accession>A0A167K9K9</accession>
<dbReference type="PROSITE" id="PS51354">
    <property type="entry name" value="GLUTAREDOXIN_2"/>
    <property type="match status" value="1"/>
</dbReference>
<name>A0A167K9K9_9FLAO</name>
<comment type="caution">
    <text evidence="2">The sequence shown here is derived from an EMBL/GenBank/DDBJ whole genome shotgun (WGS) entry which is preliminary data.</text>
</comment>
<dbReference type="OrthoDB" id="1144044at2"/>
<dbReference type="STRING" id="1763537.ULVI_01560"/>
<evidence type="ECO:0000313" key="2">
    <source>
        <dbReference type="EMBL" id="OAB81533.1"/>
    </source>
</evidence>
<evidence type="ECO:0000259" key="1">
    <source>
        <dbReference type="Pfam" id="PF00462"/>
    </source>
</evidence>
<keyword evidence="3" id="KW-1185">Reference proteome</keyword>
<dbReference type="Proteomes" id="UP000077013">
    <property type="component" value="Unassembled WGS sequence"/>
</dbReference>
<dbReference type="Gene3D" id="3.40.30.10">
    <property type="entry name" value="Glutaredoxin"/>
    <property type="match status" value="1"/>
</dbReference>
<proteinExistence type="predicted"/>
<gene>
    <name evidence="2" type="ORF">ULVI_01560</name>
</gene>
<sequence length="204" mass="23807">MKQKILLVLTLLITFTAICQDERVLISEKKSGKRIILSAENTTNATLNVFFMVISEGFRRSASKPMIKDLPPKSKTHMITLIELEENPTYTYELIINDQASPISISYENQTKDLRRVIDGKLVLFSEPGCEKCTLLENALRQRRIEHRNVNLKEDPKTHKQYLELLQNMHPDVQIQKLPTIWNRDHFIFGYEELEQILKELKVI</sequence>
<protein>
    <recommendedName>
        <fullName evidence="1">Glutaredoxin domain-containing protein</fullName>
    </recommendedName>
</protein>
<dbReference type="AlphaFoldDB" id="A0A167K9K9"/>